<dbReference type="EMBL" id="GGEC01060150">
    <property type="protein sequence ID" value="MBX40634.1"/>
    <property type="molecule type" value="Transcribed_RNA"/>
</dbReference>
<evidence type="ECO:0000313" key="1">
    <source>
        <dbReference type="EMBL" id="MBX40634.1"/>
    </source>
</evidence>
<reference evidence="1" key="1">
    <citation type="submission" date="2018-02" db="EMBL/GenBank/DDBJ databases">
        <title>Rhizophora mucronata_Transcriptome.</title>
        <authorList>
            <person name="Meera S.P."/>
            <person name="Sreeshan A."/>
            <person name="Augustine A."/>
        </authorList>
    </citation>
    <scope>NUCLEOTIDE SEQUENCE</scope>
    <source>
        <tissue evidence="1">Leaf</tissue>
    </source>
</reference>
<organism evidence="1">
    <name type="scientific">Rhizophora mucronata</name>
    <name type="common">Asiatic mangrove</name>
    <dbReference type="NCBI Taxonomy" id="61149"/>
    <lineage>
        <taxon>Eukaryota</taxon>
        <taxon>Viridiplantae</taxon>
        <taxon>Streptophyta</taxon>
        <taxon>Embryophyta</taxon>
        <taxon>Tracheophyta</taxon>
        <taxon>Spermatophyta</taxon>
        <taxon>Magnoliopsida</taxon>
        <taxon>eudicotyledons</taxon>
        <taxon>Gunneridae</taxon>
        <taxon>Pentapetalae</taxon>
        <taxon>rosids</taxon>
        <taxon>fabids</taxon>
        <taxon>Malpighiales</taxon>
        <taxon>Rhizophoraceae</taxon>
        <taxon>Rhizophora</taxon>
    </lineage>
</organism>
<name>A0A2P2NDT4_RHIMU</name>
<protein>
    <submittedName>
        <fullName evidence="1">Uncharacterized protein</fullName>
    </submittedName>
</protein>
<sequence>MQKRFKCTQELCTRQQPFQHCTHNFVSHDLLKCFSTEQ</sequence>
<dbReference type="AlphaFoldDB" id="A0A2P2NDT4"/>
<accession>A0A2P2NDT4</accession>
<proteinExistence type="predicted"/>